<dbReference type="Proteomes" id="UP000236161">
    <property type="component" value="Unassembled WGS sequence"/>
</dbReference>
<gene>
    <name evidence="2" type="ORF">AXF42_Ash006553</name>
</gene>
<dbReference type="EMBL" id="KZ451935">
    <property type="protein sequence ID" value="PKA60918.1"/>
    <property type="molecule type" value="Genomic_DNA"/>
</dbReference>
<organism evidence="2 3">
    <name type="scientific">Apostasia shenzhenica</name>
    <dbReference type="NCBI Taxonomy" id="1088818"/>
    <lineage>
        <taxon>Eukaryota</taxon>
        <taxon>Viridiplantae</taxon>
        <taxon>Streptophyta</taxon>
        <taxon>Embryophyta</taxon>
        <taxon>Tracheophyta</taxon>
        <taxon>Spermatophyta</taxon>
        <taxon>Magnoliopsida</taxon>
        <taxon>Liliopsida</taxon>
        <taxon>Asparagales</taxon>
        <taxon>Orchidaceae</taxon>
        <taxon>Apostasioideae</taxon>
        <taxon>Apostasia</taxon>
    </lineage>
</organism>
<protein>
    <submittedName>
        <fullName evidence="2">Uncharacterized protein</fullName>
    </submittedName>
</protein>
<feature type="region of interest" description="Disordered" evidence="1">
    <location>
        <begin position="106"/>
        <end position="128"/>
    </location>
</feature>
<evidence type="ECO:0000256" key="1">
    <source>
        <dbReference type="SAM" id="MobiDB-lite"/>
    </source>
</evidence>
<evidence type="ECO:0000313" key="3">
    <source>
        <dbReference type="Proteomes" id="UP000236161"/>
    </source>
</evidence>
<reference evidence="2 3" key="1">
    <citation type="journal article" date="2017" name="Nature">
        <title>The Apostasia genome and the evolution of orchids.</title>
        <authorList>
            <person name="Zhang G.Q."/>
            <person name="Liu K.W."/>
            <person name="Li Z."/>
            <person name="Lohaus R."/>
            <person name="Hsiao Y.Y."/>
            <person name="Niu S.C."/>
            <person name="Wang J.Y."/>
            <person name="Lin Y.C."/>
            <person name="Xu Q."/>
            <person name="Chen L.J."/>
            <person name="Yoshida K."/>
            <person name="Fujiwara S."/>
            <person name="Wang Z.W."/>
            <person name="Zhang Y.Q."/>
            <person name="Mitsuda N."/>
            <person name="Wang M."/>
            <person name="Liu G.H."/>
            <person name="Pecoraro L."/>
            <person name="Huang H.X."/>
            <person name="Xiao X.J."/>
            <person name="Lin M."/>
            <person name="Wu X.Y."/>
            <person name="Wu W.L."/>
            <person name="Chen Y.Y."/>
            <person name="Chang S.B."/>
            <person name="Sakamoto S."/>
            <person name="Ohme-Takagi M."/>
            <person name="Yagi M."/>
            <person name="Zeng S.J."/>
            <person name="Shen C.Y."/>
            <person name="Yeh C.M."/>
            <person name="Luo Y.B."/>
            <person name="Tsai W.C."/>
            <person name="Van de Peer Y."/>
            <person name="Liu Z.J."/>
        </authorList>
    </citation>
    <scope>NUCLEOTIDE SEQUENCE [LARGE SCALE GENOMIC DNA]</scope>
    <source>
        <strain evidence="3">cv. Shenzhen</strain>
        <tissue evidence="2">Stem</tissue>
    </source>
</reference>
<dbReference type="AlphaFoldDB" id="A0A2I0AZG1"/>
<accession>A0A2I0AZG1</accession>
<evidence type="ECO:0000313" key="2">
    <source>
        <dbReference type="EMBL" id="PKA60918.1"/>
    </source>
</evidence>
<proteinExistence type="predicted"/>
<keyword evidence="3" id="KW-1185">Reference proteome</keyword>
<sequence length="128" mass="14262">MEDLEEAVRRAVKIVSASPVGHHVKNQAAFDVLVQTLVDVSILNQENIRSPAVLPFCGPKRPDRFFDAGSHCPKEIPPPRSSYVGWGYQLSPLRRSPEEGQITPLEARWLGQSDPPKVQKQDQPGNQK</sequence>
<name>A0A2I0AZG1_9ASPA</name>